<evidence type="ECO:0000313" key="5">
    <source>
        <dbReference type="EMBL" id="ORY46333.1"/>
    </source>
</evidence>
<evidence type="ECO:0000259" key="4">
    <source>
        <dbReference type="PROSITE" id="PS50102"/>
    </source>
</evidence>
<comment type="caution">
    <text evidence="5">The sequence shown here is derived from an EMBL/GenBank/DDBJ whole genome shotgun (WGS) entry which is preliminary data.</text>
</comment>
<keyword evidence="6" id="KW-1185">Reference proteome</keyword>
<dbReference type="SUPFAM" id="SSF54928">
    <property type="entry name" value="RNA-binding domain, RBD"/>
    <property type="match status" value="1"/>
</dbReference>
<name>A0A1Y2CH03_9FUNG</name>
<feature type="non-terminal residue" evidence="5">
    <location>
        <position position="70"/>
    </location>
</feature>
<dbReference type="PROSITE" id="PS50102">
    <property type="entry name" value="RRM"/>
    <property type="match status" value="1"/>
</dbReference>
<dbReference type="GO" id="GO:0003723">
    <property type="term" value="F:RNA binding"/>
    <property type="evidence" value="ECO:0007669"/>
    <property type="project" value="UniProtKB-UniRule"/>
</dbReference>
<protein>
    <recommendedName>
        <fullName evidence="4">RRM domain-containing protein</fullName>
    </recommendedName>
</protein>
<dbReference type="AlphaFoldDB" id="A0A1Y2CH03"/>
<feature type="domain" description="RRM" evidence="4">
    <location>
        <begin position="5"/>
        <end position="70"/>
    </location>
</feature>
<organism evidence="5 6">
    <name type="scientific">Rhizoclosmatium globosum</name>
    <dbReference type="NCBI Taxonomy" id="329046"/>
    <lineage>
        <taxon>Eukaryota</taxon>
        <taxon>Fungi</taxon>
        <taxon>Fungi incertae sedis</taxon>
        <taxon>Chytridiomycota</taxon>
        <taxon>Chytridiomycota incertae sedis</taxon>
        <taxon>Chytridiomycetes</taxon>
        <taxon>Chytridiales</taxon>
        <taxon>Chytriomycetaceae</taxon>
        <taxon>Rhizoclosmatium</taxon>
    </lineage>
</organism>
<evidence type="ECO:0000256" key="1">
    <source>
        <dbReference type="ARBA" id="ARBA00022737"/>
    </source>
</evidence>
<keyword evidence="1" id="KW-0677">Repeat</keyword>
<dbReference type="Gene3D" id="3.30.70.330">
    <property type="match status" value="1"/>
</dbReference>
<gene>
    <name evidence="5" type="ORF">BCR33DRAFT_637509</name>
</gene>
<reference evidence="5 6" key="1">
    <citation type="submission" date="2016-07" db="EMBL/GenBank/DDBJ databases">
        <title>Pervasive Adenine N6-methylation of Active Genes in Fungi.</title>
        <authorList>
            <consortium name="DOE Joint Genome Institute"/>
            <person name="Mondo S.J."/>
            <person name="Dannebaum R.O."/>
            <person name="Kuo R.C."/>
            <person name="Labutti K."/>
            <person name="Haridas S."/>
            <person name="Kuo A."/>
            <person name="Salamov A."/>
            <person name="Ahrendt S.R."/>
            <person name="Lipzen A."/>
            <person name="Sullivan W."/>
            <person name="Andreopoulos W.B."/>
            <person name="Clum A."/>
            <person name="Lindquist E."/>
            <person name="Daum C."/>
            <person name="Ramamoorthy G.K."/>
            <person name="Gryganskyi A."/>
            <person name="Culley D."/>
            <person name="Magnuson J.K."/>
            <person name="James T.Y."/>
            <person name="O'Malley M.A."/>
            <person name="Stajich J.E."/>
            <person name="Spatafora J.W."/>
            <person name="Visel A."/>
            <person name="Grigoriev I.V."/>
        </authorList>
    </citation>
    <scope>NUCLEOTIDE SEQUENCE [LARGE SCALE GENOMIC DNA]</scope>
    <source>
        <strain evidence="5 6">JEL800</strain>
    </source>
</reference>
<dbReference type="STRING" id="329046.A0A1Y2CH03"/>
<dbReference type="SMART" id="SM00360">
    <property type="entry name" value="RRM"/>
    <property type="match status" value="1"/>
</dbReference>
<dbReference type="InterPro" id="IPR035979">
    <property type="entry name" value="RBD_domain_sf"/>
</dbReference>
<keyword evidence="2 3" id="KW-0694">RNA-binding</keyword>
<dbReference type="InterPro" id="IPR000504">
    <property type="entry name" value="RRM_dom"/>
</dbReference>
<dbReference type="PANTHER" id="PTHR24012">
    <property type="entry name" value="RNA BINDING PROTEIN"/>
    <property type="match status" value="1"/>
</dbReference>
<sequence>LLDPRNLYVKNLPIDPIFDTQDLYALFSEYGTIVSAKVMMDEVNWVSKGFGFVSFRDEEEARVAMEALNG</sequence>
<feature type="non-terminal residue" evidence="5">
    <location>
        <position position="1"/>
    </location>
</feature>
<dbReference type="InterPro" id="IPR012677">
    <property type="entry name" value="Nucleotide-bd_a/b_plait_sf"/>
</dbReference>
<dbReference type="Pfam" id="PF00076">
    <property type="entry name" value="RRM_1"/>
    <property type="match status" value="1"/>
</dbReference>
<accession>A0A1Y2CH03</accession>
<proteinExistence type="predicted"/>
<dbReference type="Proteomes" id="UP000193642">
    <property type="component" value="Unassembled WGS sequence"/>
</dbReference>
<dbReference type="OrthoDB" id="6159137at2759"/>
<evidence type="ECO:0000256" key="2">
    <source>
        <dbReference type="ARBA" id="ARBA00022884"/>
    </source>
</evidence>
<evidence type="ECO:0000256" key="3">
    <source>
        <dbReference type="PROSITE-ProRule" id="PRU00176"/>
    </source>
</evidence>
<dbReference type="EMBL" id="MCGO01000016">
    <property type="protein sequence ID" value="ORY46333.1"/>
    <property type="molecule type" value="Genomic_DNA"/>
</dbReference>
<evidence type="ECO:0000313" key="6">
    <source>
        <dbReference type="Proteomes" id="UP000193642"/>
    </source>
</evidence>